<dbReference type="RefSeq" id="WP_147288011.1">
    <property type="nucleotide sequence ID" value="NZ_QQBC01000008.1"/>
</dbReference>
<keyword evidence="2" id="KW-1185">Reference proteome</keyword>
<dbReference type="SUPFAM" id="SSF82171">
    <property type="entry name" value="DPP6 N-terminal domain-like"/>
    <property type="match status" value="1"/>
</dbReference>
<dbReference type="EMBL" id="QQBC01000008">
    <property type="protein sequence ID" value="RDI64388.1"/>
    <property type="molecule type" value="Genomic_DNA"/>
</dbReference>
<accession>A0A370I0W9</accession>
<sequence>MSGNGVRPRCVPAVLVMVGLIIASGCADGLSGPPTAKSAVGVRGDALTAAGRRPFVYRSHDELVLATPERILARQPGVYADFGFTRDNSRVFVLDDAGGLRSFDAAGGAMSSARIDCRCERIFPLEGTTVGWWQSGGFARADLRDPKQAVPVAVALPPPPESLAPGNVLSAPRLIAADATALIIDRIEAPSGATWGINHLFLVDPDTGAARGLGRVDGINTALSPGAFRADGREVVFAGYSRDGKSCGTGHLVVVTLPEGRIDPFGLPELSTCSSVTDLRWAGATATATGLLWEPAAPDRLTGTAVWTRTGAQWDRRGDADTLRYAALTPRAAVRIQRSGMDRVHTVHSGDLVLSVATEMRVLAHDIVDIRLPWALP</sequence>
<evidence type="ECO:0000313" key="2">
    <source>
        <dbReference type="Proteomes" id="UP000254869"/>
    </source>
</evidence>
<dbReference type="STRING" id="1210086.GCA_001613105_02793"/>
<evidence type="ECO:0008006" key="3">
    <source>
        <dbReference type="Google" id="ProtNLM"/>
    </source>
</evidence>
<dbReference type="Proteomes" id="UP000254869">
    <property type="component" value="Unassembled WGS sequence"/>
</dbReference>
<dbReference type="AlphaFoldDB" id="A0A370I0W9"/>
<dbReference type="PROSITE" id="PS51257">
    <property type="entry name" value="PROKAR_LIPOPROTEIN"/>
    <property type="match status" value="1"/>
</dbReference>
<gene>
    <name evidence="1" type="ORF">DFR76_108221</name>
</gene>
<organism evidence="1 2">
    <name type="scientific">Nocardia pseudobrasiliensis</name>
    <dbReference type="NCBI Taxonomy" id="45979"/>
    <lineage>
        <taxon>Bacteria</taxon>
        <taxon>Bacillati</taxon>
        <taxon>Actinomycetota</taxon>
        <taxon>Actinomycetes</taxon>
        <taxon>Mycobacteriales</taxon>
        <taxon>Nocardiaceae</taxon>
        <taxon>Nocardia</taxon>
    </lineage>
</organism>
<reference evidence="1 2" key="1">
    <citation type="submission" date="2018-07" db="EMBL/GenBank/DDBJ databases">
        <title>Genomic Encyclopedia of Type Strains, Phase IV (KMG-IV): sequencing the most valuable type-strain genomes for metagenomic binning, comparative biology and taxonomic classification.</title>
        <authorList>
            <person name="Goeker M."/>
        </authorList>
    </citation>
    <scope>NUCLEOTIDE SEQUENCE [LARGE SCALE GENOMIC DNA]</scope>
    <source>
        <strain evidence="1 2">DSM 44290</strain>
    </source>
</reference>
<proteinExistence type="predicted"/>
<protein>
    <recommendedName>
        <fullName evidence="3">WD40 repeat protein</fullName>
    </recommendedName>
</protein>
<comment type="caution">
    <text evidence="1">The sequence shown here is derived from an EMBL/GenBank/DDBJ whole genome shotgun (WGS) entry which is preliminary data.</text>
</comment>
<evidence type="ECO:0000313" key="1">
    <source>
        <dbReference type="EMBL" id="RDI64388.1"/>
    </source>
</evidence>
<name>A0A370I0W9_9NOCA</name>